<evidence type="ECO:0000313" key="2">
    <source>
        <dbReference type="EMBL" id="AHI19021.1"/>
    </source>
</evidence>
<name>A0ABN4C9M6_9CORY</name>
<gene>
    <name evidence="2" type="ORF">CCASEI_02180</name>
</gene>
<feature type="chain" id="PRO_5045194474" description="Secreted protein" evidence="1">
    <location>
        <begin position="42"/>
        <end position="93"/>
    </location>
</feature>
<evidence type="ECO:0008006" key="4">
    <source>
        <dbReference type="Google" id="ProtNLM"/>
    </source>
</evidence>
<keyword evidence="1" id="KW-0732">Signal</keyword>
<sequence>MLKGNPQELTHSFKPALLSAFLALSSLLAAVSVAIAPQAHADIGKRMFEDGRQCREALEEMRKDPGIGYWATKADCHWHPELNNGKGIWWMHQ</sequence>
<dbReference type="EMBL" id="CP004350">
    <property type="protein sequence ID" value="AHI19021.1"/>
    <property type="molecule type" value="Genomic_DNA"/>
</dbReference>
<feature type="signal peptide" evidence="1">
    <location>
        <begin position="1"/>
        <end position="41"/>
    </location>
</feature>
<evidence type="ECO:0000256" key="1">
    <source>
        <dbReference type="SAM" id="SignalP"/>
    </source>
</evidence>
<proteinExistence type="predicted"/>
<reference evidence="3" key="1">
    <citation type="submission" date="2013-02" db="EMBL/GenBank/DDBJ databases">
        <title>The complete genome sequence of Corynebacterium casei LMG S-19264 (=DSM 44701).</title>
        <authorList>
            <person name="Ruckert C."/>
            <person name="Albersmeier A."/>
            <person name="Kalinowski J."/>
        </authorList>
    </citation>
    <scope>NUCLEOTIDE SEQUENCE [LARGE SCALE GENOMIC DNA]</scope>
    <source>
        <strain evidence="3">LMG S-19264</strain>
    </source>
</reference>
<protein>
    <recommendedName>
        <fullName evidence="4">Secreted protein</fullName>
    </recommendedName>
</protein>
<accession>A0ABN4C9M6</accession>
<dbReference type="Proteomes" id="UP000019226">
    <property type="component" value="Chromosome"/>
</dbReference>
<evidence type="ECO:0000313" key="3">
    <source>
        <dbReference type="Proteomes" id="UP000019226"/>
    </source>
</evidence>
<organism evidence="2 3">
    <name type="scientific">Corynebacterium casei LMG S-19264</name>
    <dbReference type="NCBI Taxonomy" id="1285583"/>
    <lineage>
        <taxon>Bacteria</taxon>
        <taxon>Bacillati</taxon>
        <taxon>Actinomycetota</taxon>
        <taxon>Actinomycetes</taxon>
        <taxon>Mycobacteriales</taxon>
        <taxon>Corynebacteriaceae</taxon>
        <taxon>Corynebacterium</taxon>
    </lineage>
</organism>
<keyword evidence="3" id="KW-1185">Reference proteome</keyword>